<dbReference type="Gene3D" id="3.90.25.10">
    <property type="entry name" value="UDP-galactose 4-epimerase, domain 1"/>
    <property type="match status" value="1"/>
</dbReference>
<sequence length="300" mass="34799">MKIFISGGAGYLGYNLVRALEQDDRVSEILVYDNLYRQNLNFFILGKKLHKTKFIKGDILNEFELKKHLKNIDIVYHLAAFVESPYSYRDHFNYEQINHFGTATLVNALQENPPKKVIFTSSGAVYGKDIEADEDTPPMPQNAYGISKFNAEKYLELLQTQMEVCIFRIANVFGFNPMFRFDSVINNLIFNALLYNKIKINGNGENITPFVHLDTVTQRLAQAAFQNEPKIENLVEYNQSINTVRDILLEAFEDLEFQYLNTQQKLSSYQITSLYHPTHNENFKARVLECLQDFKSNFKL</sequence>
<dbReference type="RefSeq" id="WP_128501775.1">
    <property type="nucleotide sequence ID" value="NZ_CP035107.1"/>
</dbReference>
<reference evidence="2 3" key="1">
    <citation type="submission" date="2019-01" db="EMBL/GenBank/DDBJ databases">
        <title>Whole Genome of Ornithobacterium rhinotracheale FARPER-174b.</title>
        <authorList>
            <person name="Tataje-Lavanda L.A."/>
            <person name="Montalvan A."/>
            <person name="Montesinos R."/>
            <person name="Zimic M."/>
            <person name="Fernandez-Sanchez M."/>
            <person name="Fernandez-Diaz M."/>
        </authorList>
    </citation>
    <scope>NUCLEOTIDE SEQUENCE [LARGE SCALE GENOMIC DNA]</scope>
    <source>
        <strain evidence="2 3">FARPER-174b</strain>
    </source>
</reference>
<gene>
    <name evidence="2" type="ORF">EQP59_08310</name>
</gene>
<dbReference type="InterPro" id="IPR036291">
    <property type="entry name" value="NAD(P)-bd_dom_sf"/>
</dbReference>
<feature type="domain" description="NAD-dependent epimerase/dehydratase" evidence="1">
    <location>
        <begin position="3"/>
        <end position="217"/>
    </location>
</feature>
<dbReference type="Gene3D" id="3.40.50.720">
    <property type="entry name" value="NAD(P)-binding Rossmann-like Domain"/>
    <property type="match status" value="1"/>
</dbReference>
<dbReference type="InterPro" id="IPR050177">
    <property type="entry name" value="Lipid_A_modif_metabolic_enz"/>
</dbReference>
<dbReference type="PANTHER" id="PTHR43245">
    <property type="entry name" value="BIFUNCTIONAL POLYMYXIN RESISTANCE PROTEIN ARNA"/>
    <property type="match status" value="1"/>
</dbReference>
<dbReference type="CDD" id="cd08946">
    <property type="entry name" value="SDR_e"/>
    <property type="match status" value="1"/>
</dbReference>
<evidence type="ECO:0000259" key="1">
    <source>
        <dbReference type="Pfam" id="PF01370"/>
    </source>
</evidence>
<dbReference type="SUPFAM" id="SSF51735">
    <property type="entry name" value="NAD(P)-binding Rossmann-fold domains"/>
    <property type="match status" value="1"/>
</dbReference>
<dbReference type="InterPro" id="IPR001509">
    <property type="entry name" value="Epimerase_deHydtase"/>
</dbReference>
<accession>A0A410JTG5</accession>
<proteinExistence type="predicted"/>
<protein>
    <submittedName>
        <fullName evidence="2">SDR family oxidoreductase</fullName>
    </submittedName>
</protein>
<name>A0A410JTG5_ORNRH</name>
<dbReference type="PANTHER" id="PTHR43245:SF23">
    <property type="entry name" value="NAD(P)-BINDING DOMAIN-CONTAINING PROTEIN"/>
    <property type="match status" value="1"/>
</dbReference>
<dbReference type="EMBL" id="CP035107">
    <property type="protein sequence ID" value="QAR31341.1"/>
    <property type="molecule type" value="Genomic_DNA"/>
</dbReference>
<evidence type="ECO:0000313" key="2">
    <source>
        <dbReference type="EMBL" id="QAR31341.1"/>
    </source>
</evidence>
<evidence type="ECO:0000313" key="3">
    <source>
        <dbReference type="Proteomes" id="UP000287701"/>
    </source>
</evidence>
<dbReference type="Proteomes" id="UP000287701">
    <property type="component" value="Chromosome"/>
</dbReference>
<dbReference type="OrthoDB" id="9803111at2"/>
<dbReference type="Pfam" id="PF01370">
    <property type="entry name" value="Epimerase"/>
    <property type="match status" value="1"/>
</dbReference>
<dbReference type="AlphaFoldDB" id="A0A410JTG5"/>
<organism evidence="2 3">
    <name type="scientific">Ornithobacterium rhinotracheale</name>
    <dbReference type="NCBI Taxonomy" id="28251"/>
    <lineage>
        <taxon>Bacteria</taxon>
        <taxon>Pseudomonadati</taxon>
        <taxon>Bacteroidota</taxon>
        <taxon>Flavobacteriia</taxon>
        <taxon>Flavobacteriales</taxon>
        <taxon>Weeksellaceae</taxon>
        <taxon>Ornithobacterium</taxon>
    </lineage>
</organism>